<sequence>MPFSRRQLLAITSLTVASGIANASPRSGTPIRAIAFDGFPIFDPRPIFALAENLFPGRGAELSSVWRTKQFEYTWLRTMSGHYRDFLGVIDDALVFACKSLDIELTGVKRSMLVESYLKMMVWPDVVPALSMLKDNGMRLAFLSNFSPAMLDANIRAAGLEGIFEFQLSTDAVRAYKPDPRAYQMGLDAFGLKREEVLFAAFAGWDASGAKLFGYPTFWVNRQKQPREQLDASPDGEGLGMIDLVHFLSS</sequence>
<dbReference type="Gene3D" id="1.10.150.240">
    <property type="entry name" value="Putative phosphatase, domain 2"/>
    <property type="match status" value="1"/>
</dbReference>
<gene>
    <name evidence="5" type="ORF">FXB40_08710</name>
</gene>
<evidence type="ECO:0000313" key="6">
    <source>
        <dbReference type="Proteomes" id="UP000324758"/>
    </source>
</evidence>
<dbReference type="InterPro" id="IPR006439">
    <property type="entry name" value="HAD-SF_hydro_IA"/>
</dbReference>
<keyword evidence="4" id="KW-0732">Signal</keyword>
<accession>A0A5D3KM12</accession>
<protein>
    <recommendedName>
        <fullName evidence="3">(S)-2-haloacid dehalogenase</fullName>
        <ecNumber evidence="3">3.8.1.2</ecNumber>
    </recommendedName>
    <alternativeName>
        <fullName evidence="3">2-haloalkanoic acid dehalogenase</fullName>
    </alternativeName>
    <alternativeName>
        <fullName evidence="3">Halocarboxylic acid halidohydrolase</fullName>
    </alternativeName>
    <alternativeName>
        <fullName evidence="3">L-2-haloacid dehalogenase</fullName>
    </alternativeName>
</protein>
<dbReference type="PANTHER" id="PTHR43316:SF3">
    <property type="entry name" value="HALOACID DEHALOGENASE, TYPE II (AFU_ORTHOLOGUE AFUA_2G07750)-RELATED"/>
    <property type="match status" value="1"/>
</dbReference>
<dbReference type="RefSeq" id="WP_148771801.1">
    <property type="nucleotide sequence ID" value="NZ_VSSS01000015.1"/>
</dbReference>
<evidence type="ECO:0000256" key="1">
    <source>
        <dbReference type="ARBA" id="ARBA00008106"/>
    </source>
</evidence>
<dbReference type="InterPro" id="IPR051540">
    <property type="entry name" value="S-2-haloacid_dehalogenase"/>
</dbReference>
<evidence type="ECO:0000256" key="4">
    <source>
        <dbReference type="SAM" id="SignalP"/>
    </source>
</evidence>
<keyword evidence="2 3" id="KW-0378">Hydrolase</keyword>
<dbReference type="GO" id="GO:0018784">
    <property type="term" value="F:(S)-2-haloacid dehalogenase activity"/>
    <property type="evidence" value="ECO:0007669"/>
    <property type="project" value="UniProtKB-UniRule"/>
</dbReference>
<dbReference type="InterPro" id="IPR006311">
    <property type="entry name" value="TAT_signal"/>
</dbReference>
<dbReference type="PANTHER" id="PTHR43316">
    <property type="entry name" value="HYDROLASE, HALOACID DELAHOGENASE-RELATED"/>
    <property type="match status" value="1"/>
</dbReference>
<reference evidence="5 6" key="1">
    <citation type="submission" date="2019-08" db="EMBL/GenBank/DDBJ databases">
        <title>Bradyrhizobium hipponensis sp. nov., a rhizobium isolated from a Lupinus angustifolius root nodule in Tunisia.</title>
        <authorList>
            <person name="Off K."/>
            <person name="Rejili M."/>
            <person name="Mars M."/>
            <person name="Brachmann A."/>
            <person name="Marin M."/>
        </authorList>
    </citation>
    <scope>NUCLEOTIDE SEQUENCE [LARGE SCALE GENOMIC DNA]</scope>
    <source>
        <strain evidence="5 6">CTAW71</strain>
    </source>
</reference>
<dbReference type="InterPro" id="IPR023198">
    <property type="entry name" value="PGP-like_dom2"/>
</dbReference>
<dbReference type="InterPro" id="IPR036412">
    <property type="entry name" value="HAD-like_sf"/>
</dbReference>
<dbReference type="PROSITE" id="PS51318">
    <property type="entry name" value="TAT"/>
    <property type="match status" value="1"/>
</dbReference>
<dbReference type="NCBIfam" id="TIGR01428">
    <property type="entry name" value="HAD_type_II"/>
    <property type="match status" value="1"/>
</dbReference>
<dbReference type="PRINTS" id="PR00413">
    <property type="entry name" value="HADHALOGNASE"/>
</dbReference>
<proteinExistence type="inferred from homology"/>
<dbReference type="Proteomes" id="UP000324758">
    <property type="component" value="Unassembled WGS sequence"/>
</dbReference>
<dbReference type="NCBIfam" id="TIGR01493">
    <property type="entry name" value="HAD-SF-IA-v2"/>
    <property type="match status" value="1"/>
</dbReference>
<dbReference type="EMBL" id="VSSS01000015">
    <property type="protein sequence ID" value="TYL97426.1"/>
    <property type="molecule type" value="Genomic_DNA"/>
</dbReference>
<organism evidence="5 6">
    <name type="scientific">Bradyrhizobium rifense</name>
    <dbReference type="NCBI Taxonomy" id="515499"/>
    <lineage>
        <taxon>Bacteria</taxon>
        <taxon>Pseudomonadati</taxon>
        <taxon>Pseudomonadota</taxon>
        <taxon>Alphaproteobacteria</taxon>
        <taxon>Hyphomicrobiales</taxon>
        <taxon>Nitrobacteraceae</taxon>
        <taxon>Bradyrhizobium</taxon>
    </lineage>
</organism>
<dbReference type="CDD" id="cd02588">
    <property type="entry name" value="HAD_L2-DEX"/>
    <property type="match status" value="1"/>
</dbReference>
<evidence type="ECO:0000256" key="3">
    <source>
        <dbReference type="RuleBase" id="RU368077"/>
    </source>
</evidence>
<feature type="chain" id="PRO_5022731815" description="(S)-2-haloacid dehalogenase" evidence="4">
    <location>
        <begin position="24"/>
        <end position="250"/>
    </location>
</feature>
<dbReference type="InterPro" id="IPR023214">
    <property type="entry name" value="HAD_sf"/>
</dbReference>
<dbReference type="Gene3D" id="3.40.50.1000">
    <property type="entry name" value="HAD superfamily/HAD-like"/>
    <property type="match status" value="1"/>
</dbReference>
<keyword evidence="6" id="KW-1185">Reference proteome</keyword>
<feature type="signal peptide" evidence="4">
    <location>
        <begin position="1"/>
        <end position="23"/>
    </location>
</feature>
<evidence type="ECO:0000256" key="2">
    <source>
        <dbReference type="ARBA" id="ARBA00022801"/>
    </source>
</evidence>
<evidence type="ECO:0000313" key="5">
    <source>
        <dbReference type="EMBL" id="TYL97426.1"/>
    </source>
</evidence>
<dbReference type="InterPro" id="IPR006328">
    <property type="entry name" value="2-HAD"/>
</dbReference>
<dbReference type="Pfam" id="PF00702">
    <property type="entry name" value="Hydrolase"/>
    <property type="match status" value="1"/>
</dbReference>
<dbReference type="EC" id="3.8.1.2" evidence="3"/>
<dbReference type="SUPFAM" id="SSF56784">
    <property type="entry name" value="HAD-like"/>
    <property type="match status" value="1"/>
</dbReference>
<dbReference type="AlphaFoldDB" id="A0A5D3KM12"/>
<comment type="similarity">
    <text evidence="1 3">Belongs to the HAD-like hydrolase superfamily. S-2-haloalkanoic acid dehalogenase family.</text>
</comment>
<comment type="catalytic activity">
    <reaction evidence="3">
        <text>an (S)-2-haloacid + H2O = a (2R)-2-hydroxycarboxylate + a halide anion + H(+)</text>
        <dbReference type="Rhea" id="RHEA:11192"/>
        <dbReference type="ChEBI" id="CHEBI:15377"/>
        <dbReference type="ChEBI" id="CHEBI:15378"/>
        <dbReference type="ChEBI" id="CHEBI:16042"/>
        <dbReference type="ChEBI" id="CHEBI:58314"/>
        <dbReference type="ChEBI" id="CHEBI:137405"/>
        <dbReference type="EC" id="3.8.1.2"/>
    </reaction>
</comment>
<name>A0A5D3KM12_9BRAD</name>
<dbReference type="OrthoDB" id="7989657at2"/>
<comment type="function">
    <text evidence="3">Catalyzes the hydrolytic dehalogenation of small (S)-2-haloalkanoic acids to yield the corresponding (R)-2-hydroxyalkanoic acids.</text>
</comment>
<comment type="caution">
    <text evidence="5">The sequence shown here is derived from an EMBL/GenBank/DDBJ whole genome shotgun (WGS) entry which is preliminary data.</text>
</comment>